<name>M1ZYX3_CLOBO</name>
<comment type="caution">
    <text evidence="2">The sequence shown here is derived from an EMBL/GenBank/DDBJ whole genome shotgun (WGS) entry which is preliminary data.</text>
</comment>
<reference evidence="2 3" key="2">
    <citation type="submission" date="2013-03" db="EMBL/GenBank/DDBJ databases">
        <title>Diversity in Clostridium botulinum.</title>
        <authorList>
            <person name="Timme R.E."/>
            <person name="Allard M."/>
            <person name="Luo Y."/>
            <person name="Strain E."/>
            <person name="Gonzalez-Escalona N."/>
            <person name="Brown E."/>
        </authorList>
    </citation>
    <scope>NUCLEOTIDE SEQUENCE [LARGE SCALE GENOMIC DNA]</scope>
    <source>
        <strain evidence="2 3">CFSAN001627</strain>
    </source>
</reference>
<protein>
    <recommendedName>
        <fullName evidence="1">Phage neck terminator protein gp12-like domain-containing protein</fullName>
    </recommendedName>
</protein>
<dbReference type="NCBIfam" id="NF047498">
    <property type="entry name" value="LIC_12616_fam"/>
    <property type="match status" value="1"/>
</dbReference>
<organism evidence="2 3">
    <name type="scientific">Clostridium botulinum CFSAN001627</name>
    <dbReference type="NCBI Taxonomy" id="1232189"/>
    <lineage>
        <taxon>Bacteria</taxon>
        <taxon>Bacillati</taxon>
        <taxon>Bacillota</taxon>
        <taxon>Clostridia</taxon>
        <taxon>Eubacteriales</taxon>
        <taxon>Clostridiaceae</taxon>
        <taxon>Clostridium</taxon>
    </lineage>
</organism>
<evidence type="ECO:0000313" key="3">
    <source>
        <dbReference type="Proteomes" id="UP000011944"/>
    </source>
</evidence>
<dbReference type="Proteomes" id="UP000011944">
    <property type="component" value="Unassembled WGS sequence"/>
</dbReference>
<dbReference type="EMBL" id="AMXI01000197">
    <property type="protein sequence ID" value="EKN42969.1"/>
    <property type="molecule type" value="Genomic_DNA"/>
</dbReference>
<evidence type="ECO:0000313" key="2">
    <source>
        <dbReference type="EMBL" id="EKN42969.1"/>
    </source>
</evidence>
<accession>M1ZYX3</accession>
<sequence>MVNIYDIWNTFIKGLNSIDEKYLFIKSNMIHNIPPFPYATVGILTPYIQDKDDMRGTITHSYNGTGITMQSIKEPKMSFSLTFYTDNYESVFKFMQDTANWLQTYGKQYLNENGIILLESTKWVDKSTILETEYTYKYGFDVMFRVTDVVAMNIDSVETVEINNKTTNEVLTIRR</sequence>
<reference evidence="2 3" key="1">
    <citation type="submission" date="2012-10" db="EMBL/GenBank/DDBJ databases">
        <authorList>
            <person name="Strain E.A."/>
            <person name="Brown E."/>
            <person name="Allard M.W."/>
            <person name="Gonzalez-Escalona N."/>
            <person name="Timme R."/>
        </authorList>
    </citation>
    <scope>NUCLEOTIDE SEQUENCE [LARGE SCALE GENOMIC DNA]</scope>
    <source>
        <strain evidence="2 3">CFSAN001627</strain>
    </source>
</reference>
<gene>
    <name evidence="2" type="ORF">CFSAN001627_03590</name>
</gene>
<dbReference type="PATRIC" id="fig|1232189.3.peg.587"/>
<proteinExistence type="predicted"/>
<evidence type="ECO:0000259" key="1">
    <source>
        <dbReference type="Pfam" id="PF23961"/>
    </source>
</evidence>
<dbReference type="InterPro" id="IPR057087">
    <property type="entry name" value="Gp12-like"/>
</dbReference>
<dbReference type="Pfam" id="PF23961">
    <property type="entry name" value="Phage_tail_terminator_9"/>
    <property type="match status" value="1"/>
</dbReference>
<dbReference type="AlphaFoldDB" id="M1ZYX3"/>
<feature type="domain" description="Phage neck terminator protein gp12-like" evidence="1">
    <location>
        <begin position="4"/>
        <end position="166"/>
    </location>
</feature>